<dbReference type="Pfam" id="PF03564">
    <property type="entry name" value="DUF1759"/>
    <property type="match status" value="1"/>
</dbReference>
<accession>A0A6J2YN56</accession>
<dbReference type="PANTHER" id="PTHR47331">
    <property type="entry name" value="PHD-TYPE DOMAIN-CONTAINING PROTEIN"/>
    <property type="match status" value="1"/>
</dbReference>
<keyword evidence="4" id="KW-1185">Reference proteome</keyword>
<dbReference type="Gene3D" id="3.30.420.10">
    <property type="entry name" value="Ribonuclease H-like superfamily/Ribonuclease H"/>
    <property type="match status" value="1"/>
</dbReference>
<dbReference type="SUPFAM" id="SSF53098">
    <property type="entry name" value="Ribonuclease H-like"/>
    <property type="match status" value="1"/>
</dbReference>
<dbReference type="PANTHER" id="PTHR47331:SF1">
    <property type="entry name" value="GAG-LIKE PROTEIN"/>
    <property type="match status" value="1"/>
</dbReference>
<dbReference type="InParanoid" id="A0A6J2YN56"/>
<dbReference type="InterPro" id="IPR043502">
    <property type="entry name" value="DNA/RNA_pol_sf"/>
</dbReference>
<keyword evidence="1" id="KW-0863">Zinc-finger</keyword>
<dbReference type="PROSITE" id="PS50994">
    <property type="entry name" value="INTEGRASE"/>
    <property type="match status" value="1"/>
</dbReference>
<evidence type="ECO:0000313" key="4">
    <source>
        <dbReference type="Proteomes" id="UP000504635"/>
    </source>
</evidence>
<dbReference type="SUPFAM" id="SSF56672">
    <property type="entry name" value="DNA/RNA polymerases"/>
    <property type="match status" value="1"/>
</dbReference>
<dbReference type="Proteomes" id="UP000504635">
    <property type="component" value="Unplaced"/>
</dbReference>
<sequence>MEQQRKNRKVLRTSFSKVANELSDLLSKGEVESRLVQVSWNILQQKHDSLKKLDETIFNTMLEEDVSEKDLLTETEGNDTYEHKFCDLCIRCEEFFKPPALAAEVRSNHSCSGKQTVIEPGRRKFKLPVLEFKKFDGTIKDWLPFWSQFRKIHDDLDLDLSDKVEYLVQATVAGSRARQLVDSFPATGTNYLKIVDCLKARFGRDDLQIEVYVRELLKLIIRNATSNEKIEISLLYDKIETQLRALETLGITSDKYAAMLFPLIESCFPPDLLRIWQRTSTVTEGNGESSLEDRLKSLMLFLRHEVENEQHVCLAMEGFGLGSGLNKTKKNLEHRNTGVDNSGNVKFRSVPTASGLANNTREPQCVFCNNNSHESVKCFRAKKLSVEQKRDKLGDSGACFRCLKIGHISRRCHMRVKCVTCGKSHMEIMCPGLAKGIPQVTEPPLTSDITTNADASQVLVANHSTNTQVFLQTLRVQLYGTGRSKVVRVLIDTGSQKSYILGSTATLLGYTPKQKINLLHGLFGGSQIMRQHNAYEINLRHNSYACTFEALDQDVICNAVSPIFDGVWLEEMSRLGIVLSDTSTLSPIEVLIGADVAGKLYTGRRHILPCGLVAVETLLGWTLMGKIPEGRNSVETLSALSLFVNDTSLANLWKLETLGIVDSSEQMTREESALAAKDLFLKTITVNGESRYEVRLPWLEDRPELPNNYNLARKRLDNTVNKLRKDGLFELYDRVFEEWLAENIIEEVPQTNTGQAHYLPHRPVIKESSTTKIRPVFDASAKEKYKPSLNQCLEKGLNLIEEIPNIFLRFRTNKIGVVSDIRKAFLQIGVHETDRDYLRFLWVNKDGGQKIFRHRRVVFGINSSPFLLGATLEYHLTQMLQKAGTHYSEGTVQQLLKSFYVDNCVTSVANEELLVKFINEASSIMAEGAFDLRGWEYTNQVQPNEFYCGTTVLGMTWDTTKDTLSLKLELENFAEMLSRPVTKRFMLSLAQRLFDPIGFTCPATLYPKILLQQTWEKSIGWDTPVDEEMAKNFRSWMEELPFLIEIRIPRWIGAGAEDAKQWEIHTFCDASKSAFSTVVFLRGIQQDGSVFIHLLASKSRVAPIKKLSIPRLELMAALIGVRLFNNVRKNLDINAEVFFWTDSSTTLFWIQHEEEWATFVMNRVEEIRRTSPVSSWHHVPGVVNPADLPSRGCSAKKLLQSKWWEGPSWLYQDSSHWPTQSFNLIEAEISQERKKKLVTSLVNKDTEVMNTDDWRLNYFGNFTKTVRMHAWIIRFWHNVTNKENKRKGPLAAEEIDVAEQKILGLVQRECFAEHNDKHLASLDVFKDENGIIRLKSRISNRNDSELFRYPIVLPSKHPVVTQLVFQEHKNSCHTGVQALISILREKFWILGGRRAIKSVISKCVICRRHSSKPFDENAPPLPLDRVRDSAAFEVIGVDMTGPLYIKTGEKVWICIFTCAVYRAVHFELCMSLSTASFMQALRRFIARRGRPKTIYSDNGTNFVGTDNAFSRLDFTKIAEESAVQRITWRFNPPNGFVVGRVLGKTHRDSETVVKKSVGSNFTYLRGLVNGDL</sequence>
<dbReference type="InterPro" id="IPR012337">
    <property type="entry name" value="RNaseH-like_sf"/>
</dbReference>
<dbReference type="GO" id="GO:0071897">
    <property type="term" value="P:DNA biosynthetic process"/>
    <property type="evidence" value="ECO:0007669"/>
    <property type="project" value="UniProtKB-ARBA"/>
</dbReference>
<dbReference type="InterPro" id="IPR041588">
    <property type="entry name" value="Integrase_H2C2"/>
</dbReference>
<gene>
    <name evidence="5" type="primary">LOC115889068</name>
</gene>
<dbReference type="OrthoDB" id="8061640at2759"/>
<dbReference type="InterPro" id="IPR043128">
    <property type="entry name" value="Rev_trsase/Diguanyl_cyclase"/>
</dbReference>
<evidence type="ECO:0000259" key="2">
    <source>
        <dbReference type="PROSITE" id="PS50158"/>
    </source>
</evidence>
<name>A0A6J2YN56_SITOR</name>
<dbReference type="GO" id="GO:0003676">
    <property type="term" value="F:nucleic acid binding"/>
    <property type="evidence" value="ECO:0007669"/>
    <property type="project" value="InterPro"/>
</dbReference>
<dbReference type="InterPro" id="IPR001584">
    <property type="entry name" value="Integrase_cat-core"/>
</dbReference>
<dbReference type="Gene3D" id="3.10.10.10">
    <property type="entry name" value="HIV Type 1 Reverse Transcriptase, subunit A, domain 1"/>
    <property type="match status" value="1"/>
</dbReference>
<dbReference type="GO" id="GO:0015074">
    <property type="term" value="P:DNA integration"/>
    <property type="evidence" value="ECO:0007669"/>
    <property type="project" value="InterPro"/>
</dbReference>
<evidence type="ECO:0000313" key="5">
    <source>
        <dbReference type="RefSeq" id="XP_030764842.1"/>
    </source>
</evidence>
<reference evidence="5" key="1">
    <citation type="submission" date="2025-08" db="UniProtKB">
        <authorList>
            <consortium name="RefSeq"/>
        </authorList>
    </citation>
    <scope>IDENTIFICATION</scope>
    <source>
        <tissue evidence="5">Gonads</tissue>
    </source>
</reference>
<proteinExistence type="predicted"/>
<dbReference type="InterPro" id="IPR005312">
    <property type="entry name" value="DUF1759"/>
</dbReference>
<dbReference type="RefSeq" id="XP_030764842.1">
    <property type="nucleotide sequence ID" value="XM_030908982.1"/>
</dbReference>
<keyword evidence="1" id="KW-0862">Zinc</keyword>
<evidence type="ECO:0000256" key="1">
    <source>
        <dbReference type="PROSITE-ProRule" id="PRU00047"/>
    </source>
</evidence>
<dbReference type="InterPro" id="IPR008042">
    <property type="entry name" value="Retrotrans_Pao"/>
</dbReference>
<feature type="domain" description="Integrase catalytic" evidence="3">
    <location>
        <begin position="1418"/>
        <end position="1512"/>
    </location>
</feature>
<dbReference type="Pfam" id="PF17921">
    <property type="entry name" value="Integrase_H2C2"/>
    <property type="match status" value="1"/>
</dbReference>
<dbReference type="Gene3D" id="3.30.70.270">
    <property type="match status" value="1"/>
</dbReference>
<dbReference type="InterPro" id="IPR001878">
    <property type="entry name" value="Znf_CCHC"/>
</dbReference>
<dbReference type="GO" id="GO:0042575">
    <property type="term" value="C:DNA polymerase complex"/>
    <property type="evidence" value="ECO:0007669"/>
    <property type="project" value="UniProtKB-ARBA"/>
</dbReference>
<dbReference type="GeneID" id="115889068"/>
<protein>
    <submittedName>
        <fullName evidence="5">Uncharacterized protein LOC115889068</fullName>
    </submittedName>
</protein>
<dbReference type="KEGG" id="soy:115889068"/>
<dbReference type="Pfam" id="PF05380">
    <property type="entry name" value="Peptidase_A17"/>
    <property type="match status" value="1"/>
</dbReference>
<dbReference type="InterPro" id="IPR036397">
    <property type="entry name" value="RNaseH_sf"/>
</dbReference>
<feature type="domain" description="CCHC-type" evidence="2">
    <location>
        <begin position="399"/>
        <end position="412"/>
    </location>
</feature>
<dbReference type="PROSITE" id="PS50158">
    <property type="entry name" value="ZF_CCHC"/>
    <property type="match status" value="1"/>
</dbReference>
<organism evidence="4 5">
    <name type="scientific">Sitophilus oryzae</name>
    <name type="common">Rice weevil</name>
    <name type="synonym">Curculio oryzae</name>
    <dbReference type="NCBI Taxonomy" id="7048"/>
    <lineage>
        <taxon>Eukaryota</taxon>
        <taxon>Metazoa</taxon>
        <taxon>Ecdysozoa</taxon>
        <taxon>Arthropoda</taxon>
        <taxon>Hexapoda</taxon>
        <taxon>Insecta</taxon>
        <taxon>Pterygota</taxon>
        <taxon>Neoptera</taxon>
        <taxon>Endopterygota</taxon>
        <taxon>Coleoptera</taxon>
        <taxon>Polyphaga</taxon>
        <taxon>Cucujiformia</taxon>
        <taxon>Curculionidae</taxon>
        <taxon>Dryophthorinae</taxon>
        <taxon>Sitophilus</taxon>
    </lineage>
</organism>
<evidence type="ECO:0000259" key="3">
    <source>
        <dbReference type="PROSITE" id="PS50994"/>
    </source>
</evidence>
<dbReference type="GO" id="GO:0008270">
    <property type="term" value="F:zinc ion binding"/>
    <property type="evidence" value="ECO:0007669"/>
    <property type="project" value="UniProtKB-KW"/>
</dbReference>
<keyword evidence="1" id="KW-0479">Metal-binding</keyword>